<sequence>MNERQYEEWKSCPLDVETLAKHSVRSASKAAQMVADTRGIKCRISSDLAQIPFSFSSLENLKVDDTPTIGWGDLSGFFQASDGWVRLHGNYDHHATAIASTFKIKSKEELRKILPTISKYEIEESIIDRGGIASAVREVGEWQRHPQGIVAASTPWVELDLEPQSAEIYQTKNPSLPLEGIRVLDLTRVIAGPTCTQLLACLGAEVLRIDPPALPELRDQYISNGMGKKSAVVDLYIHKELIHKLLPKTHILVMGYTPRSLDKFGLSIEGLRHRYPNLLIASLSAWGDSGPWGSRAGFDSIVQAATGISELCSKSNPLEGGIPGALPVQALDHSTGFILAKYILESLAHHKSGVIKTSLLGAARALISMNNRQPSHDKFESFTHKNISLIHSPYGKLSMPSIPITFNGIYLKGKIVKYGSSLPMWSSLEVS</sequence>
<proteinExistence type="predicted"/>
<dbReference type="Pfam" id="PF02515">
    <property type="entry name" value="CoA_transf_3"/>
    <property type="match status" value="1"/>
</dbReference>
<dbReference type="AlphaFoldDB" id="A0A7H2BLG0"/>
<dbReference type="Proteomes" id="UP000516421">
    <property type="component" value="Chromosome"/>
</dbReference>
<organism evidence="1 2">
    <name type="scientific">Rothia amarae</name>
    <dbReference type="NCBI Taxonomy" id="169480"/>
    <lineage>
        <taxon>Bacteria</taxon>
        <taxon>Bacillati</taxon>
        <taxon>Actinomycetota</taxon>
        <taxon>Actinomycetes</taxon>
        <taxon>Micrococcales</taxon>
        <taxon>Micrococcaceae</taxon>
        <taxon>Rothia</taxon>
    </lineage>
</organism>
<dbReference type="InterPro" id="IPR003673">
    <property type="entry name" value="CoA-Trfase_fam_III"/>
</dbReference>
<dbReference type="EMBL" id="CP061538">
    <property type="protein sequence ID" value="QNV40506.1"/>
    <property type="molecule type" value="Genomic_DNA"/>
</dbReference>
<dbReference type="KEGG" id="rama:IDM48_03580"/>
<keyword evidence="2" id="KW-1185">Reference proteome</keyword>
<protein>
    <submittedName>
        <fullName evidence="1">CoA transferase</fullName>
    </submittedName>
</protein>
<dbReference type="RefSeq" id="WP_190618090.1">
    <property type="nucleotide sequence ID" value="NZ_CP061538.1"/>
</dbReference>
<dbReference type="SUPFAM" id="SSF89796">
    <property type="entry name" value="CoA-transferase family III (CaiB/BaiF)"/>
    <property type="match status" value="2"/>
</dbReference>
<dbReference type="Gene3D" id="3.40.50.10540">
    <property type="entry name" value="Crotonobetainyl-coa:carnitine coa-transferase, domain 1"/>
    <property type="match status" value="1"/>
</dbReference>
<dbReference type="InterPro" id="IPR050509">
    <property type="entry name" value="CoA-transferase_III"/>
</dbReference>
<gene>
    <name evidence="1" type="ORF">IDM48_03580</name>
</gene>
<accession>A0A7H2BLG0</accession>
<name>A0A7H2BLG0_9MICC</name>
<keyword evidence="1" id="KW-0808">Transferase</keyword>
<dbReference type="GO" id="GO:0016740">
    <property type="term" value="F:transferase activity"/>
    <property type="evidence" value="ECO:0007669"/>
    <property type="project" value="UniProtKB-KW"/>
</dbReference>
<evidence type="ECO:0000313" key="1">
    <source>
        <dbReference type="EMBL" id="QNV40506.1"/>
    </source>
</evidence>
<dbReference type="InterPro" id="IPR023606">
    <property type="entry name" value="CoA-Trfase_III_dom_1_sf"/>
</dbReference>
<dbReference type="PANTHER" id="PTHR48228">
    <property type="entry name" value="SUCCINYL-COA--D-CITRAMALATE COA-TRANSFERASE"/>
    <property type="match status" value="1"/>
</dbReference>
<evidence type="ECO:0000313" key="2">
    <source>
        <dbReference type="Proteomes" id="UP000516421"/>
    </source>
</evidence>
<dbReference type="PANTHER" id="PTHR48228:SF4">
    <property type="entry name" value="BLR3030 PROTEIN"/>
    <property type="match status" value="1"/>
</dbReference>
<reference evidence="1 2" key="1">
    <citation type="submission" date="2020-09" db="EMBL/GenBank/DDBJ databases">
        <title>Investigation of environmental microbe.</title>
        <authorList>
            <person name="Ou Y."/>
            <person name="Kang Q."/>
        </authorList>
    </citation>
    <scope>NUCLEOTIDE SEQUENCE [LARGE SCALE GENOMIC DNA]</scope>
    <source>
        <strain evidence="1 2">KJZ-9</strain>
    </source>
</reference>